<protein>
    <submittedName>
        <fullName evidence="1">Uncharacterized protein</fullName>
    </submittedName>
</protein>
<accession>X1BI64</accession>
<proteinExistence type="predicted"/>
<feature type="non-terminal residue" evidence="1">
    <location>
        <position position="1"/>
    </location>
</feature>
<gene>
    <name evidence="1" type="ORF">S01H4_25954</name>
</gene>
<dbReference type="EMBL" id="BART01012431">
    <property type="protein sequence ID" value="GAG80892.1"/>
    <property type="molecule type" value="Genomic_DNA"/>
</dbReference>
<comment type="caution">
    <text evidence="1">The sequence shown here is derived from an EMBL/GenBank/DDBJ whole genome shotgun (WGS) entry which is preliminary data.</text>
</comment>
<dbReference type="AlphaFoldDB" id="X1BI64"/>
<sequence>YRESYSGKEVIKPFVQVAKDPQRAVNYSVSENANAMKRAQYAKILHTMQQSKGFEKYYNNNNSSSRLPYTFVPGVPQPTIIPPTPVSGIYMQSFNAYSSMLQFVIGMHDSAIGAQGLERSGVALGHEIRQSNQTNFTIIDNVYRTIEVIGKLILELFPSIYDSTRGAVLTGADGAMKTVTLNQPNGCSLILIDLIILFDRFTSSFTIC</sequence>
<dbReference type="InterPro" id="IPR032427">
    <property type="entry name" value="P22_portal"/>
</dbReference>
<organism evidence="1">
    <name type="scientific">marine sediment metagenome</name>
    <dbReference type="NCBI Taxonomy" id="412755"/>
    <lineage>
        <taxon>unclassified sequences</taxon>
        <taxon>metagenomes</taxon>
        <taxon>ecological metagenomes</taxon>
    </lineage>
</organism>
<name>X1BI64_9ZZZZ</name>
<evidence type="ECO:0000313" key="1">
    <source>
        <dbReference type="EMBL" id="GAG80892.1"/>
    </source>
</evidence>
<reference evidence="1" key="1">
    <citation type="journal article" date="2014" name="Front. Microbiol.">
        <title>High frequency of phylogenetically diverse reductive dehalogenase-homologous genes in deep subseafloor sedimentary metagenomes.</title>
        <authorList>
            <person name="Kawai M."/>
            <person name="Futagami T."/>
            <person name="Toyoda A."/>
            <person name="Takaki Y."/>
            <person name="Nishi S."/>
            <person name="Hori S."/>
            <person name="Arai W."/>
            <person name="Tsubouchi T."/>
            <person name="Morono Y."/>
            <person name="Uchiyama I."/>
            <person name="Ito T."/>
            <person name="Fujiyama A."/>
            <person name="Inagaki F."/>
            <person name="Takami H."/>
        </authorList>
    </citation>
    <scope>NUCLEOTIDE SEQUENCE</scope>
    <source>
        <strain evidence="1">Expedition CK06-06</strain>
    </source>
</reference>
<dbReference type="Pfam" id="PF16510">
    <property type="entry name" value="P22_portal"/>
    <property type="match status" value="1"/>
</dbReference>